<dbReference type="GO" id="GO:0005829">
    <property type="term" value="C:cytosol"/>
    <property type="evidence" value="ECO:0007669"/>
    <property type="project" value="TreeGrafter"/>
</dbReference>
<reference evidence="3" key="1">
    <citation type="journal article" date="2023" name="Proc. Natl. Acad. Sci. U.S.A.">
        <title>Genomic and structural basis for evolution of tropane alkaloid biosynthesis.</title>
        <authorList>
            <person name="Wanga Y.-J."/>
            <person name="Taina T."/>
            <person name="Yua J.-Y."/>
            <person name="Lia J."/>
            <person name="Xua B."/>
            <person name="Chenc J."/>
            <person name="D'Auriad J.C."/>
            <person name="Huanga J.-P."/>
            <person name="Huanga S.-X."/>
        </authorList>
    </citation>
    <scope>NUCLEOTIDE SEQUENCE [LARGE SCALE GENOMIC DNA]</scope>
    <source>
        <strain evidence="3">cv. KIB-2019</strain>
    </source>
</reference>
<accession>A0A9Q1LEH1</accession>
<evidence type="ECO:0000313" key="2">
    <source>
        <dbReference type="EMBL" id="KAJ8533639.1"/>
    </source>
</evidence>
<dbReference type="PANTHER" id="PTHR21021">
    <property type="entry name" value="GAF/PUTATIVE CYTOSKELETAL PROTEIN"/>
    <property type="match status" value="1"/>
</dbReference>
<dbReference type="EMBL" id="JAJAGQ010000019">
    <property type="protein sequence ID" value="KAJ8533639.1"/>
    <property type="molecule type" value="Genomic_DNA"/>
</dbReference>
<dbReference type="OrthoDB" id="10253878at2759"/>
<evidence type="ECO:0000313" key="3">
    <source>
        <dbReference type="Proteomes" id="UP001152561"/>
    </source>
</evidence>
<gene>
    <name evidence="2" type="ORF">K7X08_006963</name>
</gene>
<sequence>MQKPRQHHLTQLQSRRLKNQLHQNLHLQNYLEDYPQHQQDSEHHQLGQCESAIPDEGSSCIQWEDCMEKIDLVALASKEHILFYDEIILYEDELSDNGVSLLTVKVRVMPSG</sequence>
<dbReference type="Proteomes" id="UP001152561">
    <property type="component" value="Unassembled WGS sequence"/>
</dbReference>
<dbReference type="InterPro" id="IPR007303">
    <property type="entry name" value="TIP41-like"/>
</dbReference>
<dbReference type="PANTHER" id="PTHR21021:SF16">
    <property type="entry name" value="TIP41-LIKE PROTEIN"/>
    <property type="match status" value="1"/>
</dbReference>
<keyword evidence="3" id="KW-1185">Reference proteome</keyword>
<comment type="similarity">
    <text evidence="1">Belongs to the TIP41 family.</text>
</comment>
<evidence type="ECO:0000256" key="1">
    <source>
        <dbReference type="ARBA" id="ARBA00006658"/>
    </source>
</evidence>
<dbReference type="InterPro" id="IPR051330">
    <property type="entry name" value="Phosphatase_reg/MetRdx"/>
</dbReference>
<dbReference type="AlphaFoldDB" id="A0A9Q1LEH1"/>
<organism evidence="2 3">
    <name type="scientific">Anisodus acutangulus</name>
    <dbReference type="NCBI Taxonomy" id="402998"/>
    <lineage>
        <taxon>Eukaryota</taxon>
        <taxon>Viridiplantae</taxon>
        <taxon>Streptophyta</taxon>
        <taxon>Embryophyta</taxon>
        <taxon>Tracheophyta</taxon>
        <taxon>Spermatophyta</taxon>
        <taxon>Magnoliopsida</taxon>
        <taxon>eudicotyledons</taxon>
        <taxon>Gunneridae</taxon>
        <taxon>Pentapetalae</taxon>
        <taxon>asterids</taxon>
        <taxon>lamiids</taxon>
        <taxon>Solanales</taxon>
        <taxon>Solanaceae</taxon>
        <taxon>Solanoideae</taxon>
        <taxon>Hyoscyameae</taxon>
        <taxon>Anisodus</taxon>
    </lineage>
</organism>
<dbReference type="GO" id="GO:0031929">
    <property type="term" value="P:TOR signaling"/>
    <property type="evidence" value="ECO:0007669"/>
    <property type="project" value="TreeGrafter"/>
</dbReference>
<dbReference type="Pfam" id="PF04176">
    <property type="entry name" value="TIP41"/>
    <property type="match status" value="1"/>
</dbReference>
<name>A0A9Q1LEH1_9SOLA</name>
<proteinExistence type="inferred from homology"/>
<protein>
    <submittedName>
        <fullName evidence="2">Uncharacterized protein</fullName>
    </submittedName>
</protein>
<comment type="caution">
    <text evidence="2">The sequence shown here is derived from an EMBL/GenBank/DDBJ whole genome shotgun (WGS) entry which is preliminary data.</text>
</comment>